<sequence length="307" mass="32472">MLSVLNTMVLRLRDVVANVSTASRDVASGAAEMSSTSEALSQGATEQASATEEASASMEQMAANIKQSAKNASDTEKMALKSAADARESGEAVARAVTAMQTIAEKILVVQEIARQTDLLALNAAVEAARAGEHGRGFAVVASEVRKLAERSQSAAGEISNLSGNTVRAAREAGDMLQDLVPDIERTSHLVAEISRASQEQDAGATQVNIAIQQLDKVTQENTSAADEMSTTAEALASQAEQLQAAIKFFLVSDDVQTEAPAFMRAPAKTAIRLVASKDRKAQGGFDFDLRNTEDDLDSNFRPRSAR</sequence>
<dbReference type="EMBL" id="BMFC01000010">
    <property type="protein sequence ID" value="GGC14424.1"/>
    <property type="molecule type" value="Genomic_DNA"/>
</dbReference>
<name>A0ABQ1KYA3_9RHOB</name>
<dbReference type="Gene3D" id="1.10.287.950">
    <property type="entry name" value="Methyl-accepting chemotaxis protein"/>
    <property type="match status" value="1"/>
</dbReference>
<dbReference type="InterPro" id="IPR051310">
    <property type="entry name" value="MCP_chemotaxis"/>
</dbReference>
<dbReference type="PANTHER" id="PTHR43531">
    <property type="entry name" value="PROTEIN ICFG"/>
    <property type="match status" value="1"/>
</dbReference>
<comment type="caution">
    <text evidence="6">The sequence shown here is derived from an EMBL/GenBank/DDBJ whole genome shotgun (WGS) entry which is preliminary data.</text>
</comment>
<keyword evidence="1" id="KW-0145">Chemotaxis</keyword>
<dbReference type="PANTHER" id="PTHR43531:SF11">
    <property type="entry name" value="METHYL-ACCEPTING CHEMOTAXIS PROTEIN 3"/>
    <property type="match status" value="1"/>
</dbReference>
<evidence type="ECO:0000313" key="7">
    <source>
        <dbReference type="Proteomes" id="UP000645462"/>
    </source>
</evidence>
<feature type="compositionally biased region" description="Polar residues" evidence="4">
    <location>
        <begin position="33"/>
        <end position="43"/>
    </location>
</feature>
<evidence type="ECO:0000259" key="5">
    <source>
        <dbReference type="PROSITE" id="PS50111"/>
    </source>
</evidence>
<reference evidence="7" key="1">
    <citation type="journal article" date="2019" name="Int. J. Syst. Evol. Microbiol.">
        <title>The Global Catalogue of Microorganisms (GCM) 10K type strain sequencing project: providing services to taxonomists for standard genome sequencing and annotation.</title>
        <authorList>
            <consortium name="The Broad Institute Genomics Platform"/>
            <consortium name="The Broad Institute Genome Sequencing Center for Infectious Disease"/>
            <person name="Wu L."/>
            <person name="Ma J."/>
        </authorList>
    </citation>
    <scope>NUCLEOTIDE SEQUENCE [LARGE SCALE GENOMIC DNA]</scope>
    <source>
        <strain evidence="7">CGMCC 1.12478</strain>
    </source>
</reference>
<evidence type="ECO:0000256" key="1">
    <source>
        <dbReference type="ARBA" id="ARBA00022500"/>
    </source>
</evidence>
<feature type="domain" description="Methyl-accepting transducer" evidence="5">
    <location>
        <begin position="22"/>
        <end position="237"/>
    </location>
</feature>
<dbReference type="PRINTS" id="PR00260">
    <property type="entry name" value="CHEMTRNSDUCR"/>
</dbReference>
<dbReference type="InterPro" id="IPR004089">
    <property type="entry name" value="MCPsignal_dom"/>
</dbReference>
<accession>A0ABQ1KYA3</accession>
<feature type="region of interest" description="Disordered" evidence="4">
    <location>
        <begin position="26"/>
        <end position="83"/>
    </location>
</feature>
<keyword evidence="3" id="KW-0807">Transducer</keyword>
<feature type="compositionally biased region" description="Low complexity" evidence="4">
    <location>
        <begin position="44"/>
        <end position="63"/>
    </location>
</feature>
<dbReference type="SUPFAM" id="SSF58104">
    <property type="entry name" value="Methyl-accepting chemotaxis protein (MCP) signaling domain"/>
    <property type="match status" value="1"/>
</dbReference>
<dbReference type="Pfam" id="PF00015">
    <property type="entry name" value="MCPsignal"/>
    <property type="match status" value="1"/>
</dbReference>
<evidence type="ECO:0000256" key="4">
    <source>
        <dbReference type="SAM" id="MobiDB-lite"/>
    </source>
</evidence>
<evidence type="ECO:0000256" key="3">
    <source>
        <dbReference type="PROSITE-ProRule" id="PRU00284"/>
    </source>
</evidence>
<evidence type="ECO:0000256" key="2">
    <source>
        <dbReference type="ARBA" id="ARBA00029447"/>
    </source>
</evidence>
<feature type="compositionally biased region" description="Basic and acidic residues" evidence="4">
    <location>
        <begin position="73"/>
        <end position="83"/>
    </location>
</feature>
<evidence type="ECO:0000313" key="6">
    <source>
        <dbReference type="EMBL" id="GGC14424.1"/>
    </source>
</evidence>
<dbReference type="InterPro" id="IPR004090">
    <property type="entry name" value="Chemotax_Me-accpt_rcpt"/>
</dbReference>
<protein>
    <recommendedName>
        <fullName evidence="5">Methyl-accepting transducer domain-containing protein</fullName>
    </recommendedName>
</protein>
<feature type="compositionally biased region" description="Basic and acidic residues" evidence="4">
    <location>
        <begin position="285"/>
        <end position="294"/>
    </location>
</feature>
<keyword evidence="7" id="KW-1185">Reference proteome</keyword>
<proteinExistence type="inferred from homology"/>
<dbReference type="SMART" id="SM00283">
    <property type="entry name" value="MA"/>
    <property type="match status" value="1"/>
</dbReference>
<gene>
    <name evidence="6" type="ORF">GCM10011363_33690</name>
</gene>
<dbReference type="PROSITE" id="PS50111">
    <property type="entry name" value="CHEMOTAXIS_TRANSDUC_2"/>
    <property type="match status" value="1"/>
</dbReference>
<dbReference type="Proteomes" id="UP000645462">
    <property type="component" value="Unassembled WGS sequence"/>
</dbReference>
<feature type="region of interest" description="Disordered" evidence="4">
    <location>
        <begin position="285"/>
        <end position="307"/>
    </location>
</feature>
<comment type="similarity">
    <text evidence="2">Belongs to the methyl-accepting chemotaxis (MCP) protein family.</text>
</comment>
<organism evidence="6 7">
    <name type="scientific">Marivita lacus</name>
    <dbReference type="NCBI Taxonomy" id="1323742"/>
    <lineage>
        <taxon>Bacteria</taxon>
        <taxon>Pseudomonadati</taxon>
        <taxon>Pseudomonadota</taxon>
        <taxon>Alphaproteobacteria</taxon>
        <taxon>Rhodobacterales</taxon>
        <taxon>Roseobacteraceae</taxon>
        <taxon>Marivita</taxon>
    </lineage>
</organism>